<protein>
    <submittedName>
        <fullName evidence="9">Transcriptional Coactivator p15 family protein</fullName>
    </submittedName>
</protein>
<dbReference type="SUPFAM" id="SSF54447">
    <property type="entry name" value="ssDNA-binding transcriptional regulator domain"/>
    <property type="match status" value="1"/>
</dbReference>
<keyword evidence="5" id="KW-0804">Transcription</keyword>
<gene>
    <name evidence="9" type="ORF">DCS_01444</name>
</gene>
<dbReference type="GO" id="GO:0003677">
    <property type="term" value="F:DNA binding"/>
    <property type="evidence" value="ECO:0007669"/>
    <property type="project" value="UniProtKB-KW"/>
</dbReference>
<keyword evidence="6" id="KW-0539">Nucleus</keyword>
<dbReference type="RefSeq" id="XP_040659659.1">
    <property type="nucleotide sequence ID" value="XM_040798776.1"/>
</dbReference>
<keyword evidence="10" id="KW-1185">Reference proteome</keyword>
<dbReference type="GeneID" id="63714087"/>
<dbReference type="GO" id="GO:0003713">
    <property type="term" value="F:transcription coactivator activity"/>
    <property type="evidence" value="ECO:0007669"/>
    <property type="project" value="InterPro"/>
</dbReference>
<keyword evidence="3" id="KW-0805">Transcription regulation</keyword>
<dbReference type="GO" id="GO:0060261">
    <property type="term" value="P:positive regulation of transcription initiation by RNA polymerase II"/>
    <property type="evidence" value="ECO:0007669"/>
    <property type="project" value="InterPro"/>
</dbReference>
<evidence type="ECO:0000256" key="7">
    <source>
        <dbReference type="SAM" id="MobiDB-lite"/>
    </source>
</evidence>
<dbReference type="STRING" id="98403.A0A151GT80"/>
<feature type="region of interest" description="Disordered" evidence="7">
    <location>
        <begin position="127"/>
        <end position="160"/>
    </location>
</feature>
<evidence type="ECO:0000256" key="3">
    <source>
        <dbReference type="ARBA" id="ARBA00023015"/>
    </source>
</evidence>
<evidence type="ECO:0000256" key="6">
    <source>
        <dbReference type="ARBA" id="ARBA00023242"/>
    </source>
</evidence>
<dbReference type="Gene3D" id="2.30.31.10">
    <property type="entry name" value="Transcriptional Coactivator Pc4, Chain A"/>
    <property type="match status" value="1"/>
</dbReference>
<dbReference type="InterPro" id="IPR009044">
    <property type="entry name" value="ssDNA-bd_transcriptional_reg"/>
</dbReference>
<keyword evidence="4" id="KW-0238">DNA-binding</keyword>
<dbReference type="GO" id="GO:0005634">
    <property type="term" value="C:nucleus"/>
    <property type="evidence" value="ECO:0007669"/>
    <property type="project" value="UniProtKB-SubCell"/>
</dbReference>
<evidence type="ECO:0000259" key="8">
    <source>
        <dbReference type="Pfam" id="PF02229"/>
    </source>
</evidence>
<organism evidence="9 10">
    <name type="scientific">Drechmeria coniospora</name>
    <name type="common">Nematophagous fungus</name>
    <name type="synonym">Meria coniospora</name>
    <dbReference type="NCBI Taxonomy" id="98403"/>
    <lineage>
        <taxon>Eukaryota</taxon>
        <taxon>Fungi</taxon>
        <taxon>Dikarya</taxon>
        <taxon>Ascomycota</taxon>
        <taxon>Pezizomycotina</taxon>
        <taxon>Sordariomycetes</taxon>
        <taxon>Hypocreomycetidae</taxon>
        <taxon>Hypocreales</taxon>
        <taxon>Ophiocordycipitaceae</taxon>
        <taxon>Drechmeria</taxon>
    </lineage>
</organism>
<dbReference type="EMBL" id="LAYC01000001">
    <property type="protein sequence ID" value="KYK60307.1"/>
    <property type="molecule type" value="Genomic_DNA"/>
</dbReference>
<accession>A0A151GT80</accession>
<comment type="caution">
    <text evidence="9">The sequence shown here is derived from an EMBL/GenBank/DDBJ whole genome shotgun (WGS) entry which is preliminary data.</text>
</comment>
<dbReference type="Pfam" id="PF02229">
    <property type="entry name" value="PC4"/>
    <property type="match status" value="1"/>
</dbReference>
<reference evidence="9 10" key="1">
    <citation type="journal article" date="2016" name="Sci. Rep.">
        <title>Insights into Adaptations to a Near-Obligate Nematode Endoparasitic Lifestyle from the Finished Genome of Drechmeria coniospora.</title>
        <authorList>
            <person name="Zhang L."/>
            <person name="Zhou Z."/>
            <person name="Guo Q."/>
            <person name="Fokkens L."/>
            <person name="Miskei M."/>
            <person name="Pocsi I."/>
            <person name="Zhang W."/>
            <person name="Chen M."/>
            <person name="Wang L."/>
            <person name="Sun Y."/>
            <person name="Donzelli B.G."/>
            <person name="Gibson D.M."/>
            <person name="Nelson D.R."/>
            <person name="Luo J.G."/>
            <person name="Rep M."/>
            <person name="Liu H."/>
            <person name="Yang S."/>
            <person name="Wang J."/>
            <person name="Krasnoff S.B."/>
            <person name="Xu Y."/>
            <person name="Molnar I."/>
            <person name="Lin M."/>
        </authorList>
    </citation>
    <scope>NUCLEOTIDE SEQUENCE [LARGE SCALE GENOMIC DNA]</scope>
    <source>
        <strain evidence="9 10">ARSEF 6962</strain>
    </source>
</reference>
<comment type="subcellular location">
    <subcellularLocation>
        <location evidence="1">Nucleus</location>
    </subcellularLocation>
</comment>
<name>A0A151GT80_DRECN</name>
<evidence type="ECO:0000313" key="9">
    <source>
        <dbReference type="EMBL" id="KYK60307.1"/>
    </source>
</evidence>
<evidence type="ECO:0000256" key="5">
    <source>
        <dbReference type="ARBA" id="ARBA00023163"/>
    </source>
</evidence>
<evidence type="ECO:0000256" key="4">
    <source>
        <dbReference type="ARBA" id="ARBA00023125"/>
    </source>
</evidence>
<dbReference type="Proteomes" id="UP000076580">
    <property type="component" value="Chromosome 01"/>
</dbReference>
<feature type="region of interest" description="Disordered" evidence="7">
    <location>
        <begin position="1"/>
        <end position="51"/>
    </location>
</feature>
<dbReference type="InterPro" id="IPR003173">
    <property type="entry name" value="PC4_C"/>
</dbReference>
<comment type="similarity">
    <text evidence="2">Belongs to the transcriptional coactivator PC4 family.</text>
</comment>
<dbReference type="InterPro" id="IPR045125">
    <property type="entry name" value="Sub1/Tcp4-like"/>
</dbReference>
<feature type="compositionally biased region" description="Basic and acidic residues" evidence="7">
    <location>
        <begin position="131"/>
        <end position="145"/>
    </location>
</feature>
<evidence type="ECO:0000313" key="10">
    <source>
        <dbReference type="Proteomes" id="UP000076580"/>
    </source>
</evidence>
<proteinExistence type="inferred from homology"/>
<sequence>MSPNPNKRRASFDSNEGESQVVAKASKKSKTADSAHGPVGKDDEGQPYWELSSKRRVGISKFKNMTMVNIREYYDKDGKMFPGKKGISLSVEQYTALIRAAPAISAALKEMGQPIDEANHLGETAMVMKGSKAEKSKPGTGEKTKAAKANFDTTSDEDEK</sequence>
<dbReference type="AlphaFoldDB" id="A0A151GT80"/>
<evidence type="ECO:0000256" key="1">
    <source>
        <dbReference type="ARBA" id="ARBA00004123"/>
    </source>
</evidence>
<dbReference type="InParanoid" id="A0A151GT80"/>
<dbReference type="PANTHER" id="PTHR13215">
    <property type="entry name" value="RNA POLYMERASE II TRANSCRIPTIONAL COACTIVATOR"/>
    <property type="match status" value="1"/>
</dbReference>
<feature type="domain" description="Transcriptional coactivator p15 (PC4) C-terminal" evidence="8">
    <location>
        <begin position="49"/>
        <end position="99"/>
    </location>
</feature>
<evidence type="ECO:0000256" key="2">
    <source>
        <dbReference type="ARBA" id="ARBA00009001"/>
    </source>
</evidence>